<evidence type="ECO:0000259" key="8">
    <source>
        <dbReference type="PROSITE" id="PS50850"/>
    </source>
</evidence>
<evidence type="ECO:0000256" key="5">
    <source>
        <dbReference type="ARBA" id="ARBA00023136"/>
    </source>
</evidence>
<dbReference type="PANTHER" id="PTHR23511">
    <property type="entry name" value="SYNAPTIC VESICLE GLYCOPROTEIN 2"/>
    <property type="match status" value="1"/>
</dbReference>
<dbReference type="CDD" id="cd17316">
    <property type="entry name" value="MFS_SV2_like"/>
    <property type="match status" value="1"/>
</dbReference>
<gene>
    <name evidence="9" type="ORF">L0M17_05285</name>
</gene>
<feature type="compositionally biased region" description="Polar residues" evidence="6">
    <location>
        <begin position="504"/>
        <end position="516"/>
    </location>
</feature>
<feature type="transmembrane region" description="Helical" evidence="7">
    <location>
        <begin position="373"/>
        <end position="395"/>
    </location>
</feature>
<keyword evidence="4 7" id="KW-1133">Transmembrane helix</keyword>
<feature type="transmembrane region" description="Helical" evidence="7">
    <location>
        <begin position="349"/>
        <end position="367"/>
    </location>
</feature>
<dbReference type="Proteomes" id="UP001202922">
    <property type="component" value="Unassembled WGS sequence"/>
</dbReference>
<feature type="transmembrane region" description="Helical" evidence="7">
    <location>
        <begin position="103"/>
        <end position="121"/>
    </location>
</feature>
<comment type="caution">
    <text evidence="9">The sequence shown here is derived from an EMBL/GenBank/DDBJ whole genome shotgun (WGS) entry which is preliminary data.</text>
</comment>
<keyword evidence="2" id="KW-0813">Transport</keyword>
<sequence length="524" mass="55630">MSTQLTPEEAAISQRQHSQLASAMDKIGLGKAQKIIILLVAIGTIFDAIEQFNIGYAAPDIKRVWALQDFQVGLLSTATFGGVAIGCLLAGMAGDLLGRKITYLYNLALYTLGALVCAFAPDYTVLIIGRIMVGIGLGGELNTGVTIVSEMVPTKVRGACTAIVQVAGGGLGIFLSSALSWAILVPGGTVFGGADTSWRWLLGVLAVPALLVFVYRRYMPESPRYLLTRGRVHEANRVLSLLSRGRLRNDGGEVTDYVQTPEGHVTRTESVRLLDIFRGTLRRRTAVLWIVSFMAFGAQDTITIFMPSILVNEGYAVATSLGFTLIINVGGLVGSILGSFGAHRLRRKIVLGYGCLAAVVTAIGFVMSPNLGLVLLFGSLFQLMSMVLNTLIWVWAPEMYPTRVRAFGVGASVFIASAAGSIIPPFAGRVLESFGALGIFGLVVAMYLIAAVAVRFGPETLGKTLEQISELDDAVERLEIATPNDLAGLEGEASGQPAPEAPGSQESANLSSSQRSDGSRAVQR</sequence>
<accession>A0ABS9TYA8</accession>
<feature type="transmembrane region" description="Helical" evidence="7">
    <location>
        <begin position="407"/>
        <end position="427"/>
    </location>
</feature>
<feature type="transmembrane region" description="Helical" evidence="7">
    <location>
        <begin position="433"/>
        <end position="454"/>
    </location>
</feature>
<dbReference type="InterPro" id="IPR020846">
    <property type="entry name" value="MFS_dom"/>
</dbReference>
<evidence type="ECO:0000313" key="10">
    <source>
        <dbReference type="Proteomes" id="UP001202922"/>
    </source>
</evidence>
<evidence type="ECO:0000256" key="2">
    <source>
        <dbReference type="ARBA" id="ARBA00022448"/>
    </source>
</evidence>
<dbReference type="InterPro" id="IPR005829">
    <property type="entry name" value="Sugar_transporter_CS"/>
</dbReference>
<feature type="region of interest" description="Disordered" evidence="6">
    <location>
        <begin position="486"/>
        <end position="524"/>
    </location>
</feature>
<feature type="transmembrane region" description="Helical" evidence="7">
    <location>
        <begin position="127"/>
        <end position="148"/>
    </location>
</feature>
<dbReference type="PANTHER" id="PTHR23511:SF34">
    <property type="entry name" value="SYNAPTIC VESICLE GLYCOPROTEIN 2"/>
    <property type="match status" value="1"/>
</dbReference>
<dbReference type="EMBL" id="JAKZBV010000001">
    <property type="protein sequence ID" value="MCH6469409.1"/>
    <property type="molecule type" value="Genomic_DNA"/>
</dbReference>
<organism evidence="9 10">
    <name type="scientific">Sinomonas terrae</name>
    <dbReference type="NCBI Taxonomy" id="2908838"/>
    <lineage>
        <taxon>Bacteria</taxon>
        <taxon>Bacillati</taxon>
        <taxon>Actinomycetota</taxon>
        <taxon>Actinomycetes</taxon>
        <taxon>Micrococcales</taxon>
        <taxon>Micrococcaceae</taxon>
        <taxon>Sinomonas</taxon>
    </lineage>
</organism>
<feature type="domain" description="Major facilitator superfamily (MFS) profile" evidence="8">
    <location>
        <begin position="36"/>
        <end position="462"/>
    </location>
</feature>
<protein>
    <submittedName>
        <fullName evidence="9">MFS transporter</fullName>
    </submittedName>
</protein>
<keyword evidence="3 7" id="KW-0812">Transmembrane</keyword>
<dbReference type="PROSITE" id="PS50850">
    <property type="entry name" value="MFS"/>
    <property type="match status" value="1"/>
</dbReference>
<feature type="transmembrane region" description="Helical" evidence="7">
    <location>
        <begin position="35"/>
        <end position="58"/>
    </location>
</feature>
<dbReference type="SUPFAM" id="SSF103473">
    <property type="entry name" value="MFS general substrate transporter"/>
    <property type="match status" value="1"/>
</dbReference>
<dbReference type="PROSITE" id="PS00217">
    <property type="entry name" value="SUGAR_TRANSPORT_2"/>
    <property type="match status" value="1"/>
</dbReference>
<reference evidence="9 10" key="1">
    <citation type="submission" date="2022-03" db="EMBL/GenBank/DDBJ databases">
        <title>Sinomonas sp. isolated from a soil.</title>
        <authorList>
            <person name="Han J."/>
            <person name="Kim D.-U."/>
        </authorList>
    </citation>
    <scope>NUCLEOTIDE SEQUENCE [LARGE SCALE GENOMIC DNA]</scope>
    <source>
        <strain evidence="9 10">5-5</strain>
    </source>
</reference>
<proteinExistence type="predicted"/>
<evidence type="ECO:0000256" key="7">
    <source>
        <dbReference type="SAM" id="Phobius"/>
    </source>
</evidence>
<evidence type="ECO:0000313" key="9">
    <source>
        <dbReference type="EMBL" id="MCH6469409.1"/>
    </source>
</evidence>
<dbReference type="Gene3D" id="1.20.1250.20">
    <property type="entry name" value="MFS general substrate transporter like domains"/>
    <property type="match status" value="1"/>
</dbReference>
<keyword evidence="5 7" id="KW-0472">Membrane</keyword>
<feature type="transmembrane region" description="Helical" evidence="7">
    <location>
        <begin position="197"/>
        <end position="215"/>
    </location>
</feature>
<dbReference type="InterPro" id="IPR036259">
    <property type="entry name" value="MFS_trans_sf"/>
</dbReference>
<dbReference type="Pfam" id="PF00083">
    <property type="entry name" value="Sugar_tr"/>
    <property type="match status" value="1"/>
</dbReference>
<feature type="transmembrane region" description="Helical" evidence="7">
    <location>
        <begin position="160"/>
        <end position="185"/>
    </location>
</feature>
<evidence type="ECO:0000256" key="3">
    <source>
        <dbReference type="ARBA" id="ARBA00022692"/>
    </source>
</evidence>
<evidence type="ECO:0000256" key="6">
    <source>
        <dbReference type="SAM" id="MobiDB-lite"/>
    </source>
</evidence>
<feature type="transmembrane region" description="Helical" evidence="7">
    <location>
        <begin position="315"/>
        <end position="337"/>
    </location>
</feature>
<dbReference type="InterPro" id="IPR005828">
    <property type="entry name" value="MFS_sugar_transport-like"/>
</dbReference>
<feature type="transmembrane region" description="Helical" evidence="7">
    <location>
        <begin position="286"/>
        <end position="309"/>
    </location>
</feature>
<dbReference type="RefSeq" id="WP_241052466.1">
    <property type="nucleotide sequence ID" value="NZ_JAKZBV010000001.1"/>
</dbReference>
<comment type="subcellular location">
    <subcellularLocation>
        <location evidence="1">Cell membrane</location>
        <topology evidence="1">Multi-pass membrane protein</topology>
    </subcellularLocation>
</comment>
<feature type="transmembrane region" description="Helical" evidence="7">
    <location>
        <begin position="70"/>
        <end position="91"/>
    </location>
</feature>
<keyword evidence="10" id="KW-1185">Reference proteome</keyword>
<name>A0ABS9TYA8_9MICC</name>
<evidence type="ECO:0000256" key="4">
    <source>
        <dbReference type="ARBA" id="ARBA00022989"/>
    </source>
</evidence>
<evidence type="ECO:0000256" key="1">
    <source>
        <dbReference type="ARBA" id="ARBA00004651"/>
    </source>
</evidence>